<sequence>MVPSRIVPEAGTVIATLAGTTLVTVRSMYPISVPAVSVILTSPGESVEAIPFSSTVMTAALEEDQARVSLATCTGICG</sequence>
<accession>A0A645HWK9</accession>
<reference evidence="1" key="1">
    <citation type="submission" date="2019-08" db="EMBL/GenBank/DDBJ databases">
        <authorList>
            <person name="Kucharzyk K."/>
            <person name="Murdoch R.W."/>
            <person name="Higgins S."/>
            <person name="Loffler F."/>
        </authorList>
    </citation>
    <scope>NUCLEOTIDE SEQUENCE</scope>
</reference>
<gene>
    <name evidence="1" type="ORF">SDC9_190968</name>
</gene>
<proteinExistence type="predicted"/>
<comment type="caution">
    <text evidence="1">The sequence shown here is derived from an EMBL/GenBank/DDBJ whole genome shotgun (WGS) entry which is preliminary data.</text>
</comment>
<name>A0A645HWK9_9ZZZZ</name>
<dbReference type="EMBL" id="VSSQ01101796">
    <property type="protein sequence ID" value="MPN43408.1"/>
    <property type="molecule type" value="Genomic_DNA"/>
</dbReference>
<protein>
    <submittedName>
        <fullName evidence="1">Uncharacterized protein</fullName>
    </submittedName>
</protein>
<organism evidence="1">
    <name type="scientific">bioreactor metagenome</name>
    <dbReference type="NCBI Taxonomy" id="1076179"/>
    <lineage>
        <taxon>unclassified sequences</taxon>
        <taxon>metagenomes</taxon>
        <taxon>ecological metagenomes</taxon>
    </lineage>
</organism>
<dbReference type="AlphaFoldDB" id="A0A645HWK9"/>
<evidence type="ECO:0000313" key="1">
    <source>
        <dbReference type="EMBL" id="MPN43408.1"/>
    </source>
</evidence>